<protein>
    <submittedName>
        <fullName evidence="1">Uncharacterized protein</fullName>
    </submittedName>
</protein>
<accession>A0AAV4D718</accession>
<dbReference type="EMBL" id="BLXT01007506">
    <property type="protein sequence ID" value="GFO39736.1"/>
    <property type="molecule type" value="Genomic_DNA"/>
</dbReference>
<dbReference type="AlphaFoldDB" id="A0AAV4D718"/>
<comment type="caution">
    <text evidence="1">The sequence shown here is derived from an EMBL/GenBank/DDBJ whole genome shotgun (WGS) entry which is preliminary data.</text>
</comment>
<proteinExistence type="predicted"/>
<evidence type="ECO:0000313" key="2">
    <source>
        <dbReference type="Proteomes" id="UP000735302"/>
    </source>
</evidence>
<sequence>MASDPSLRLAGVYSVEGWRWSPPLTPRPNAGSKSLISSSVCGNGERTILLRPLSHTLYDYGHVDDCGECTSLSKFKKQKNEEWNGK</sequence>
<organism evidence="1 2">
    <name type="scientific">Plakobranchus ocellatus</name>
    <dbReference type="NCBI Taxonomy" id="259542"/>
    <lineage>
        <taxon>Eukaryota</taxon>
        <taxon>Metazoa</taxon>
        <taxon>Spiralia</taxon>
        <taxon>Lophotrochozoa</taxon>
        <taxon>Mollusca</taxon>
        <taxon>Gastropoda</taxon>
        <taxon>Heterobranchia</taxon>
        <taxon>Euthyneura</taxon>
        <taxon>Panpulmonata</taxon>
        <taxon>Sacoglossa</taxon>
        <taxon>Placobranchoidea</taxon>
        <taxon>Plakobranchidae</taxon>
        <taxon>Plakobranchus</taxon>
    </lineage>
</organism>
<gene>
    <name evidence="1" type="ORF">PoB_006624100</name>
</gene>
<name>A0AAV4D718_9GAST</name>
<reference evidence="1 2" key="1">
    <citation type="journal article" date="2021" name="Elife">
        <title>Chloroplast acquisition without the gene transfer in kleptoplastic sea slugs, Plakobranchus ocellatus.</title>
        <authorList>
            <person name="Maeda T."/>
            <person name="Takahashi S."/>
            <person name="Yoshida T."/>
            <person name="Shimamura S."/>
            <person name="Takaki Y."/>
            <person name="Nagai Y."/>
            <person name="Toyoda A."/>
            <person name="Suzuki Y."/>
            <person name="Arimoto A."/>
            <person name="Ishii H."/>
            <person name="Satoh N."/>
            <person name="Nishiyama T."/>
            <person name="Hasebe M."/>
            <person name="Maruyama T."/>
            <person name="Minagawa J."/>
            <person name="Obokata J."/>
            <person name="Shigenobu S."/>
        </authorList>
    </citation>
    <scope>NUCLEOTIDE SEQUENCE [LARGE SCALE GENOMIC DNA]</scope>
</reference>
<evidence type="ECO:0000313" key="1">
    <source>
        <dbReference type="EMBL" id="GFO39736.1"/>
    </source>
</evidence>
<dbReference type="Proteomes" id="UP000735302">
    <property type="component" value="Unassembled WGS sequence"/>
</dbReference>
<keyword evidence="2" id="KW-1185">Reference proteome</keyword>